<feature type="signal peptide" evidence="1">
    <location>
        <begin position="1"/>
        <end position="24"/>
    </location>
</feature>
<evidence type="ECO:0000313" key="4">
    <source>
        <dbReference type="Proteomes" id="UP000053176"/>
    </source>
</evidence>
<dbReference type="PROSITE" id="PS51318">
    <property type="entry name" value="TAT"/>
    <property type="match status" value="1"/>
</dbReference>
<evidence type="ECO:0000256" key="1">
    <source>
        <dbReference type="SAM" id="SignalP"/>
    </source>
</evidence>
<keyword evidence="1" id="KW-0732">Signal</keyword>
<proteinExistence type="predicted"/>
<dbReference type="OrthoDB" id="5298378at2"/>
<accession>A0A101KVJ3</accession>
<dbReference type="InterPro" id="IPR006311">
    <property type="entry name" value="TAT_signal"/>
</dbReference>
<feature type="chain" id="PRO_5007099304" evidence="1">
    <location>
        <begin position="25"/>
        <end position="154"/>
    </location>
</feature>
<dbReference type="Pfam" id="PF18050">
    <property type="entry name" value="Cyclophil_like2"/>
    <property type="match status" value="1"/>
</dbReference>
<dbReference type="EMBL" id="LPWA01000068">
    <property type="protein sequence ID" value="KUM27762.1"/>
    <property type="molecule type" value="Genomic_DNA"/>
</dbReference>
<reference evidence="3 4" key="1">
    <citation type="submission" date="2015-12" db="EMBL/GenBank/DDBJ databases">
        <title>Draft genome sequence of Mesorhizobium sp. UFLA 01-765, a multitolerant efficient symbiont and plant-growth promoting strain isolated from Zn-mining soil using Leucaena leucocephala as a trap plant.</title>
        <authorList>
            <person name="Rangel W.M."/>
            <person name="Thijs S."/>
            <person name="Longatti S.M."/>
            <person name="Moreira F.M."/>
            <person name="Weyens N."/>
            <person name="Vangronsveld J."/>
            <person name="Van Hamme J.D."/>
            <person name="Bottos E.M."/>
            <person name="Rineau F."/>
        </authorList>
    </citation>
    <scope>NUCLEOTIDE SEQUENCE [LARGE SCALE GENOMIC DNA]</scope>
    <source>
        <strain evidence="3 4">UFLA 01-765</strain>
    </source>
</reference>
<dbReference type="InterPro" id="IPR041183">
    <property type="entry name" value="Cyclophilin-like"/>
</dbReference>
<evidence type="ECO:0000259" key="2">
    <source>
        <dbReference type="Pfam" id="PF18050"/>
    </source>
</evidence>
<feature type="domain" description="Cyclophilin-like" evidence="2">
    <location>
        <begin position="45"/>
        <end position="152"/>
    </location>
</feature>
<dbReference type="SUPFAM" id="SSF50891">
    <property type="entry name" value="Cyclophilin-like"/>
    <property type="match status" value="1"/>
</dbReference>
<evidence type="ECO:0000313" key="3">
    <source>
        <dbReference type="EMBL" id="KUM27762.1"/>
    </source>
</evidence>
<dbReference type="Gene3D" id="2.40.100.20">
    <property type="match status" value="1"/>
</dbReference>
<protein>
    <submittedName>
        <fullName evidence="3">MFS transporter</fullName>
    </submittedName>
</protein>
<dbReference type="InterPro" id="IPR029000">
    <property type="entry name" value="Cyclophilin-like_dom_sf"/>
</dbReference>
<gene>
    <name evidence="3" type="ORF">AU467_15345</name>
</gene>
<dbReference type="AlphaFoldDB" id="A0A101KVJ3"/>
<comment type="caution">
    <text evidence="3">The sequence shown here is derived from an EMBL/GenBank/DDBJ whole genome shotgun (WGS) entry which is preliminary data.</text>
</comment>
<dbReference type="Proteomes" id="UP000053176">
    <property type="component" value="Unassembled WGS sequence"/>
</dbReference>
<sequence>MTRQRISRRTLLCAALATAVAPGAADSQEGRDPASREPTEMKIRMTFEGRTMTATLYDNPSARDFFSMLPLHLTIEDYSSNEKIAYLPRKLTEEGSGPFGNEQPYDLCYFKPWGNLAMFYGDYRHPGLIRLGRFDGGEQALHVRGEFPLHIERI</sequence>
<name>A0A101KVJ3_RHILI</name>
<organism evidence="3 4">
    <name type="scientific">Rhizobium loti</name>
    <name type="common">Mesorhizobium loti</name>
    <dbReference type="NCBI Taxonomy" id="381"/>
    <lineage>
        <taxon>Bacteria</taxon>
        <taxon>Pseudomonadati</taxon>
        <taxon>Pseudomonadota</taxon>
        <taxon>Alphaproteobacteria</taxon>
        <taxon>Hyphomicrobiales</taxon>
        <taxon>Phyllobacteriaceae</taxon>
        <taxon>Mesorhizobium</taxon>
    </lineage>
</organism>